<dbReference type="Proteomes" id="UP001156193">
    <property type="component" value="Segment"/>
</dbReference>
<reference evidence="1 2" key="1">
    <citation type="submission" date="2022-09" db="EMBL/GenBank/DDBJ databases">
        <title>Evolutionary Diversification of Methanotrophic Ca. Methanophagales (ANME-1) and Their Expansive Virome.</title>
        <authorList>
            <person name="Laso-Perez R."/>
            <person name="Wu F."/>
            <person name="Cremiere A."/>
            <person name="Speth D."/>
            <person name="Magyar J.S."/>
            <person name="Krupovic M."/>
            <person name="Orphan V.J."/>
        </authorList>
    </citation>
    <scope>NUCLEOTIDE SEQUENCE [LARGE SCALE GENOMIC DNA]</scope>
    <source>
        <strain evidence="1">PBV299</strain>
    </source>
</reference>
<organism evidence="1 2">
    <name type="scientific">Methanophagales virus PBV299</name>
    <dbReference type="NCBI Taxonomy" id="2987730"/>
    <lineage>
        <taxon>Viruses</taxon>
        <taxon>Duplodnaviria</taxon>
        <taxon>Heunggongvirae</taxon>
        <taxon>Uroviricota</taxon>
        <taxon>Caudoviricetes</taxon>
        <taxon>Nakonvirales</taxon>
        <taxon>Ahpuchviridae</taxon>
        <taxon>Kisinvirus</taxon>
        <taxon>Kisinvirus pescaderoense</taxon>
    </lineage>
</organism>
<accession>A0ABY6GLY9</accession>
<protein>
    <submittedName>
        <fullName evidence="1">Uncharacterized protein</fullName>
    </submittedName>
</protein>
<proteinExistence type="predicted"/>
<evidence type="ECO:0000313" key="2">
    <source>
        <dbReference type="Proteomes" id="UP001156193"/>
    </source>
</evidence>
<evidence type="ECO:0000313" key="1">
    <source>
        <dbReference type="EMBL" id="UYL64846.1"/>
    </source>
</evidence>
<gene>
    <name evidence="1" type="ORF">OFDIEDLO_00050</name>
</gene>
<keyword evidence="2" id="KW-1185">Reference proteome</keyword>
<dbReference type="EMBL" id="OP413838">
    <property type="protein sequence ID" value="UYL64846.1"/>
    <property type="molecule type" value="Genomic_DNA"/>
</dbReference>
<sequence>MKLTHIRFLEDGKEALVPFEILSFKKPKRLTKEEWKELVKEYKGKPLPPEYYADWRKGKLAVVQWHLRGILPEDKEAYDKGKKSFAEIIVGHSLHQDFRIWFEGLDYRVEWVVLEDSMESYLRYNLGERDPRTGNVQKALALSKEIPAPSEKSKAKEEKDKILISESDTKIIEKYALHEYDNWLPPGDVGSLMYSWGVLVTISMGIVLPGVQRESFHEYFYYPSPNLPKRNQQILNGRIIFRAFRKPRPLWWTWMAIRNPFPANPHCELDHGVYKPLPAEDLKYIDKEDYPEWNKRKMDCE</sequence>
<name>A0ABY6GLY9_9CAUD</name>